<keyword evidence="2" id="KW-1185">Reference proteome</keyword>
<gene>
    <name evidence="1" type="ORF">MHBO_001580</name>
</gene>
<proteinExistence type="predicted"/>
<evidence type="ECO:0000313" key="2">
    <source>
        <dbReference type="Proteomes" id="UP001439008"/>
    </source>
</evidence>
<reference evidence="1 2" key="1">
    <citation type="journal article" date="2024" name="BMC Biol.">
        <title>Comparative genomics of Ascetosporea gives new insight into the evolutionary basis for animal parasitism in Rhizaria.</title>
        <authorList>
            <person name="Hiltunen Thoren M."/>
            <person name="Onut-Brannstrom I."/>
            <person name="Alfjorden A."/>
            <person name="Peckova H."/>
            <person name="Swords F."/>
            <person name="Hooper C."/>
            <person name="Holzer A.S."/>
            <person name="Bass D."/>
            <person name="Burki F."/>
        </authorList>
    </citation>
    <scope>NUCLEOTIDE SEQUENCE [LARGE SCALE GENOMIC DNA]</scope>
    <source>
        <strain evidence="1">20-A016</strain>
    </source>
</reference>
<accession>A0ABV2AJH6</accession>
<dbReference type="Pfam" id="PF08584">
    <property type="entry name" value="Ribonuc_P_40"/>
    <property type="match status" value="1"/>
</dbReference>
<dbReference type="InterPro" id="IPR013893">
    <property type="entry name" value="RNase_P_Rpp40"/>
</dbReference>
<evidence type="ECO:0000313" key="1">
    <source>
        <dbReference type="EMBL" id="MES1919815.1"/>
    </source>
</evidence>
<sequence>MAALFDNAINMQQRIGIWKSSVHDLKSRHIETLKSIDFFKSVKIQLVSKQNRKISSADVQAFKGKINSILETFSNAFLCYKSNPSDLLTNLHSVKSAIFHSNLDTDASFCLKNNKIFIKMDDNLYYRFGLEAKKSSYKQQRQNKFFRIDLNSSKRAQNQKLENGLKTCFPIGRMTVFSKYGDSYQDSPFFNKETIAKINAKMSHQNFENIPFYFQIENLGNFAELDNLNCQSLLEWTANVTSKNDFMSDLEIKDFVNVDLFCTYQNFDTDALQHIFTECLFC</sequence>
<protein>
    <submittedName>
        <fullName evidence="1">Uncharacterized protein</fullName>
    </submittedName>
</protein>
<organism evidence="1 2">
    <name type="scientific">Bonamia ostreae</name>
    <dbReference type="NCBI Taxonomy" id="126728"/>
    <lineage>
        <taxon>Eukaryota</taxon>
        <taxon>Sar</taxon>
        <taxon>Rhizaria</taxon>
        <taxon>Endomyxa</taxon>
        <taxon>Ascetosporea</taxon>
        <taxon>Haplosporida</taxon>
        <taxon>Bonamia</taxon>
    </lineage>
</organism>
<name>A0ABV2AJH6_9EUKA</name>
<comment type="caution">
    <text evidence="1">The sequence shown here is derived from an EMBL/GenBank/DDBJ whole genome shotgun (WGS) entry which is preliminary data.</text>
</comment>
<dbReference type="EMBL" id="JBDODL010000409">
    <property type="protein sequence ID" value="MES1919815.1"/>
    <property type="molecule type" value="Genomic_DNA"/>
</dbReference>
<dbReference type="Proteomes" id="UP001439008">
    <property type="component" value="Unassembled WGS sequence"/>
</dbReference>